<keyword evidence="6 8" id="KW-1133">Transmembrane helix</keyword>
<keyword evidence="7 8" id="KW-0472">Membrane</keyword>
<feature type="transmembrane region" description="Helical" evidence="8">
    <location>
        <begin position="117"/>
        <end position="135"/>
    </location>
</feature>
<feature type="transmembrane region" description="Helical" evidence="8">
    <location>
        <begin position="7"/>
        <end position="27"/>
    </location>
</feature>
<dbReference type="PANTHER" id="PTHR30071:SF1">
    <property type="entry name" value="CYTOCHROME B_B6 PROTEIN-RELATED"/>
    <property type="match status" value="1"/>
</dbReference>
<feature type="transmembrane region" description="Helical" evidence="8">
    <location>
        <begin position="47"/>
        <end position="73"/>
    </location>
</feature>
<dbReference type="InterPro" id="IPR002541">
    <property type="entry name" value="Cyt_c_assembly"/>
</dbReference>
<evidence type="ECO:0000256" key="2">
    <source>
        <dbReference type="ARBA" id="ARBA00005840"/>
    </source>
</evidence>
<feature type="transmembrane region" description="Helical" evidence="8">
    <location>
        <begin position="147"/>
        <end position="167"/>
    </location>
</feature>
<accession>A0ABT2ERF4</accession>
<gene>
    <name evidence="10" type="ORF">M2350_001911</name>
</gene>
<feature type="domain" description="Cytochrome c assembly protein" evidence="9">
    <location>
        <begin position="9"/>
        <end position="169"/>
    </location>
</feature>
<evidence type="ECO:0000313" key="11">
    <source>
        <dbReference type="Proteomes" id="UP001204798"/>
    </source>
</evidence>
<organism evidence="10 11">
    <name type="scientific">Candidatus Fervidibacter sacchari</name>
    <dbReference type="NCBI Taxonomy" id="1448929"/>
    <lineage>
        <taxon>Bacteria</taxon>
        <taxon>Candidatus Fervidibacterota</taxon>
        <taxon>Candidatus Fervidibacter</taxon>
    </lineage>
</organism>
<feature type="transmembrane region" description="Helical" evidence="8">
    <location>
        <begin position="195"/>
        <end position="213"/>
    </location>
</feature>
<evidence type="ECO:0000256" key="1">
    <source>
        <dbReference type="ARBA" id="ARBA00004141"/>
    </source>
</evidence>
<feature type="transmembrane region" description="Helical" evidence="8">
    <location>
        <begin position="85"/>
        <end position="105"/>
    </location>
</feature>
<evidence type="ECO:0000256" key="4">
    <source>
        <dbReference type="ARBA" id="ARBA00022692"/>
    </source>
</evidence>
<dbReference type="InterPro" id="IPR045062">
    <property type="entry name" value="Cyt_c_biogenesis_CcsA/CcmC"/>
</dbReference>
<dbReference type="PANTHER" id="PTHR30071">
    <property type="entry name" value="HEME EXPORTER PROTEIN C"/>
    <property type="match status" value="1"/>
</dbReference>
<evidence type="ECO:0000313" key="10">
    <source>
        <dbReference type="EMBL" id="MCS3919498.1"/>
    </source>
</evidence>
<evidence type="ECO:0000256" key="5">
    <source>
        <dbReference type="ARBA" id="ARBA00022748"/>
    </source>
</evidence>
<comment type="similarity">
    <text evidence="2">Belongs to the CcmC/CycZ/HelC family.</text>
</comment>
<comment type="subcellular location">
    <subcellularLocation>
        <location evidence="1">Membrane</location>
        <topology evidence="1">Multi-pass membrane protein</topology>
    </subcellularLocation>
</comment>
<evidence type="ECO:0000256" key="6">
    <source>
        <dbReference type="ARBA" id="ARBA00022989"/>
    </source>
</evidence>
<keyword evidence="11" id="KW-1185">Reference proteome</keyword>
<evidence type="ECO:0000256" key="8">
    <source>
        <dbReference type="SAM" id="Phobius"/>
    </source>
</evidence>
<reference evidence="10 11" key="1">
    <citation type="submission" date="2022-08" db="EMBL/GenBank/DDBJ databases">
        <title>Bacterial and archaeal communities from various locations to study Microbial Dark Matter (Phase II).</title>
        <authorList>
            <person name="Stepanauskas R."/>
        </authorList>
    </citation>
    <scope>NUCLEOTIDE SEQUENCE [LARGE SCALE GENOMIC DNA]</scope>
    <source>
        <strain evidence="10 11">PD1</strain>
    </source>
</reference>
<proteinExistence type="inferred from homology"/>
<evidence type="ECO:0000259" key="9">
    <source>
        <dbReference type="Pfam" id="PF01578"/>
    </source>
</evidence>
<comment type="caution">
    <text evidence="10">The sequence shown here is derived from an EMBL/GenBank/DDBJ whole genome shotgun (WGS) entry which is preliminary data.</text>
</comment>
<dbReference type="Proteomes" id="UP001204798">
    <property type="component" value="Unassembled WGS sequence"/>
</dbReference>
<keyword evidence="5" id="KW-0201">Cytochrome c-type biogenesis</keyword>
<name>A0ABT2ERF4_9BACT</name>
<sequence>MRWTIGHILTVAIGVLMVVVFALAFFWVPPAKEFAEWYGNGHIAKIIFVHVPLAIVSFIGFIAAAGFGVAYLVTKKAQWDDLSYASIEVGWLFAVLATATGAYFSKLAWGEWWSWDPRQTTMLLVLLTYSAYLLVRGAIEDPERKAAVSAAYAVLGAVASVFLYWVVPYLPTVQAASAHPSGIIARGGLDFHYRLVVRLSLLAFLLLFVQLVRTKSATLRLERAKMQIALRETEA</sequence>
<evidence type="ECO:0000256" key="7">
    <source>
        <dbReference type="ARBA" id="ARBA00023136"/>
    </source>
</evidence>
<protein>
    <recommendedName>
        <fullName evidence="3">Heme exporter protein C</fullName>
    </recommendedName>
</protein>
<dbReference type="PRINTS" id="PR01386">
    <property type="entry name" value="CCMCBIOGNSIS"/>
</dbReference>
<dbReference type="RefSeq" id="WP_259095966.1">
    <property type="nucleotide sequence ID" value="NZ_CP130454.1"/>
</dbReference>
<dbReference type="EMBL" id="JANUCP010000003">
    <property type="protein sequence ID" value="MCS3919498.1"/>
    <property type="molecule type" value="Genomic_DNA"/>
</dbReference>
<evidence type="ECO:0000256" key="3">
    <source>
        <dbReference type="ARBA" id="ARBA00016463"/>
    </source>
</evidence>
<dbReference type="InterPro" id="IPR003557">
    <property type="entry name" value="Cyt_c_biogenesis_CcmC"/>
</dbReference>
<dbReference type="Pfam" id="PF01578">
    <property type="entry name" value="Cytochrom_C_asm"/>
    <property type="match status" value="1"/>
</dbReference>
<keyword evidence="4 8" id="KW-0812">Transmembrane</keyword>